<dbReference type="Pfam" id="PF01321">
    <property type="entry name" value="Creatinase_N"/>
    <property type="match status" value="1"/>
</dbReference>
<evidence type="ECO:0000313" key="8">
    <source>
        <dbReference type="EMBL" id="TCL51817.1"/>
    </source>
</evidence>
<dbReference type="PANTHER" id="PTHR46112">
    <property type="entry name" value="AMINOPEPTIDASE"/>
    <property type="match status" value="1"/>
</dbReference>
<dbReference type="FunFam" id="3.90.230.10:FF:000014">
    <property type="entry name" value="Aminopeptidase P family protein"/>
    <property type="match status" value="1"/>
</dbReference>
<feature type="domain" description="Peptidase M24" evidence="6">
    <location>
        <begin position="145"/>
        <end position="347"/>
    </location>
</feature>
<dbReference type="Gene3D" id="3.40.350.10">
    <property type="entry name" value="Creatinase/prolidase N-terminal domain"/>
    <property type="match status" value="1"/>
</dbReference>
<comment type="caution">
    <text evidence="8">The sequence shown here is derived from an EMBL/GenBank/DDBJ whole genome shotgun (WGS) entry which is preliminary data.</text>
</comment>
<dbReference type="PROSITE" id="PS00491">
    <property type="entry name" value="PROLINE_PEPTIDASE"/>
    <property type="match status" value="1"/>
</dbReference>
<dbReference type="RefSeq" id="WP_132947525.1">
    <property type="nucleotide sequence ID" value="NZ_SLUL01000003.1"/>
</dbReference>
<sequence>MERVKKIQHWLKENDISWAFITSTPNVFYFSHFYSDPHERLLAIAIFQEEEPILICPQMEVAQAKQAGWAYEIIGYDDTENPWDLLQKRIAKREIVTERIAIEKEHMTIARLEQLQARFSNASFIDITEKVRSIRMIKDENELRILRQAAELADLGVEIGVRSLAEGKTELEIVAAIEYELKKKGVRSMSFATMVLTGENSAAPHGVPGTKTIERGHFVLFDLGVVLDGYCSDITRTVAFGSATAQQKEIYETVLKAQLAAIHACQIGQKIGQIDKAARTIIEQAGYGAYFPHRVGHGLGIDVHEYPSMNETNEMTLEKGMVFTIEPGIYVPSIGGVRIEDDIYMTENGPMILTNYPKELQII</sequence>
<evidence type="ECO:0000256" key="5">
    <source>
        <dbReference type="ARBA" id="ARBA00023211"/>
    </source>
</evidence>
<comment type="similarity">
    <text evidence="2">Belongs to the peptidase M24B family.</text>
</comment>
<organism evidence="8 9">
    <name type="scientific">Thermolongibacillus altinsuensis</name>
    <dbReference type="NCBI Taxonomy" id="575256"/>
    <lineage>
        <taxon>Bacteria</taxon>
        <taxon>Bacillati</taxon>
        <taxon>Bacillota</taxon>
        <taxon>Bacilli</taxon>
        <taxon>Bacillales</taxon>
        <taxon>Anoxybacillaceae</taxon>
        <taxon>Thermolongibacillus</taxon>
    </lineage>
</organism>
<dbReference type="InterPro" id="IPR001131">
    <property type="entry name" value="Peptidase_M24B_aminopep-P_CS"/>
</dbReference>
<dbReference type="AlphaFoldDB" id="A0A4R1QNY1"/>
<keyword evidence="8" id="KW-0645">Protease</keyword>
<comment type="cofactor">
    <cofactor evidence="1">
        <name>Mn(2+)</name>
        <dbReference type="ChEBI" id="CHEBI:29035"/>
    </cofactor>
</comment>
<dbReference type="InterPro" id="IPR001714">
    <property type="entry name" value="Pept_M24_MAP"/>
</dbReference>
<feature type="domain" description="Creatinase N-terminal" evidence="7">
    <location>
        <begin position="3"/>
        <end position="137"/>
    </location>
</feature>
<keyword evidence="9" id="KW-1185">Reference proteome</keyword>
<accession>A0A4R1QNY1</accession>
<dbReference type="SUPFAM" id="SSF55920">
    <property type="entry name" value="Creatinase/aminopeptidase"/>
    <property type="match status" value="1"/>
</dbReference>
<name>A0A4R1QNY1_9BACL</name>
<evidence type="ECO:0000313" key="9">
    <source>
        <dbReference type="Proteomes" id="UP000295658"/>
    </source>
</evidence>
<reference evidence="8 9" key="1">
    <citation type="submission" date="2019-03" db="EMBL/GenBank/DDBJ databases">
        <title>Genomic Encyclopedia of Type Strains, Phase IV (KMG-IV): sequencing the most valuable type-strain genomes for metagenomic binning, comparative biology and taxonomic classification.</title>
        <authorList>
            <person name="Goeker M."/>
        </authorList>
    </citation>
    <scope>NUCLEOTIDE SEQUENCE [LARGE SCALE GENOMIC DNA]</scope>
    <source>
        <strain evidence="8 9">DSM 24979</strain>
    </source>
</reference>
<evidence type="ECO:0000256" key="2">
    <source>
        <dbReference type="ARBA" id="ARBA00008766"/>
    </source>
</evidence>
<keyword evidence="8" id="KW-0031">Aminopeptidase</keyword>
<keyword evidence="5" id="KW-0464">Manganese</keyword>
<dbReference type="PRINTS" id="PR00599">
    <property type="entry name" value="MAPEPTIDASE"/>
</dbReference>
<dbReference type="GO" id="GO:0004177">
    <property type="term" value="F:aminopeptidase activity"/>
    <property type="evidence" value="ECO:0007669"/>
    <property type="project" value="UniProtKB-KW"/>
</dbReference>
<evidence type="ECO:0000256" key="4">
    <source>
        <dbReference type="ARBA" id="ARBA00022801"/>
    </source>
</evidence>
<dbReference type="Proteomes" id="UP000295658">
    <property type="component" value="Unassembled WGS sequence"/>
</dbReference>
<dbReference type="CDD" id="cd01092">
    <property type="entry name" value="APP-like"/>
    <property type="match status" value="1"/>
</dbReference>
<evidence type="ECO:0000259" key="6">
    <source>
        <dbReference type="Pfam" id="PF00557"/>
    </source>
</evidence>
<dbReference type="Pfam" id="PF00557">
    <property type="entry name" value="Peptidase_M24"/>
    <property type="match status" value="1"/>
</dbReference>
<protein>
    <submittedName>
        <fullName evidence="8">Xaa-Pro aminopeptidase</fullName>
    </submittedName>
</protein>
<dbReference type="EMBL" id="SLUL01000003">
    <property type="protein sequence ID" value="TCL51817.1"/>
    <property type="molecule type" value="Genomic_DNA"/>
</dbReference>
<dbReference type="Gene3D" id="3.90.230.10">
    <property type="entry name" value="Creatinase/methionine aminopeptidase superfamily"/>
    <property type="match status" value="1"/>
</dbReference>
<evidence type="ECO:0000256" key="3">
    <source>
        <dbReference type="ARBA" id="ARBA00022723"/>
    </source>
</evidence>
<dbReference type="GO" id="GO:0046872">
    <property type="term" value="F:metal ion binding"/>
    <property type="evidence" value="ECO:0007669"/>
    <property type="project" value="UniProtKB-KW"/>
</dbReference>
<dbReference type="InterPro" id="IPR029149">
    <property type="entry name" value="Creatin/AminoP/Spt16_N"/>
</dbReference>
<dbReference type="InterPro" id="IPR036005">
    <property type="entry name" value="Creatinase/aminopeptidase-like"/>
</dbReference>
<gene>
    <name evidence="8" type="ORF">EDD69_10356</name>
</gene>
<keyword evidence="3" id="KW-0479">Metal-binding</keyword>
<dbReference type="OrthoDB" id="9806388at2"/>
<dbReference type="PANTHER" id="PTHR46112:SF10">
    <property type="entry name" value="DIPEPTIDASE YKVY-RELATED"/>
    <property type="match status" value="1"/>
</dbReference>
<dbReference type="InterPro" id="IPR050659">
    <property type="entry name" value="Peptidase_M24B"/>
</dbReference>
<proteinExistence type="inferred from homology"/>
<keyword evidence="4" id="KW-0378">Hydrolase</keyword>
<dbReference type="InterPro" id="IPR000587">
    <property type="entry name" value="Creatinase_N"/>
</dbReference>
<dbReference type="InterPro" id="IPR000994">
    <property type="entry name" value="Pept_M24"/>
</dbReference>
<evidence type="ECO:0000256" key="1">
    <source>
        <dbReference type="ARBA" id="ARBA00001936"/>
    </source>
</evidence>
<dbReference type="GO" id="GO:0008235">
    <property type="term" value="F:metalloexopeptidase activity"/>
    <property type="evidence" value="ECO:0007669"/>
    <property type="project" value="UniProtKB-ARBA"/>
</dbReference>
<dbReference type="SUPFAM" id="SSF53092">
    <property type="entry name" value="Creatinase/prolidase N-terminal domain"/>
    <property type="match status" value="1"/>
</dbReference>
<evidence type="ECO:0000259" key="7">
    <source>
        <dbReference type="Pfam" id="PF01321"/>
    </source>
</evidence>